<feature type="region of interest" description="Disordered" evidence="1">
    <location>
        <begin position="48"/>
        <end position="85"/>
    </location>
</feature>
<evidence type="ECO:0000256" key="2">
    <source>
        <dbReference type="SAM" id="SignalP"/>
    </source>
</evidence>
<dbReference type="EMBL" id="JAUEPN010000001">
    <property type="protein sequence ID" value="KAK3300117.1"/>
    <property type="molecule type" value="Genomic_DNA"/>
</dbReference>
<dbReference type="GeneID" id="87845643"/>
<keyword evidence="4" id="KW-1185">Reference proteome</keyword>
<gene>
    <name evidence="3" type="ORF">B0H64DRAFT_7417</name>
</gene>
<dbReference type="Proteomes" id="UP001278766">
    <property type="component" value="Unassembled WGS sequence"/>
</dbReference>
<dbReference type="AlphaFoldDB" id="A0AAE0HPS5"/>
<feature type="signal peptide" evidence="2">
    <location>
        <begin position="1"/>
        <end position="23"/>
    </location>
</feature>
<evidence type="ECO:0008006" key="5">
    <source>
        <dbReference type="Google" id="ProtNLM"/>
    </source>
</evidence>
<protein>
    <recommendedName>
        <fullName evidence="5">Secreted protein</fullName>
    </recommendedName>
</protein>
<feature type="chain" id="PRO_5041974340" description="Secreted protein" evidence="2">
    <location>
        <begin position="24"/>
        <end position="120"/>
    </location>
</feature>
<organism evidence="3 4">
    <name type="scientific">Chaetomium fimeti</name>
    <dbReference type="NCBI Taxonomy" id="1854472"/>
    <lineage>
        <taxon>Eukaryota</taxon>
        <taxon>Fungi</taxon>
        <taxon>Dikarya</taxon>
        <taxon>Ascomycota</taxon>
        <taxon>Pezizomycotina</taxon>
        <taxon>Sordariomycetes</taxon>
        <taxon>Sordariomycetidae</taxon>
        <taxon>Sordariales</taxon>
        <taxon>Chaetomiaceae</taxon>
        <taxon>Chaetomium</taxon>
    </lineage>
</organism>
<keyword evidence="2" id="KW-0732">Signal</keyword>
<evidence type="ECO:0000313" key="3">
    <source>
        <dbReference type="EMBL" id="KAK3300117.1"/>
    </source>
</evidence>
<dbReference type="RefSeq" id="XP_062663631.1">
    <property type="nucleotide sequence ID" value="XM_062808695.1"/>
</dbReference>
<reference evidence="3" key="2">
    <citation type="submission" date="2023-06" db="EMBL/GenBank/DDBJ databases">
        <authorList>
            <consortium name="Lawrence Berkeley National Laboratory"/>
            <person name="Haridas S."/>
            <person name="Hensen N."/>
            <person name="Bonometti L."/>
            <person name="Westerberg I."/>
            <person name="Brannstrom I.O."/>
            <person name="Guillou S."/>
            <person name="Cros-Aarteil S."/>
            <person name="Calhoun S."/>
            <person name="Kuo A."/>
            <person name="Mondo S."/>
            <person name="Pangilinan J."/>
            <person name="Riley R."/>
            <person name="Labutti K."/>
            <person name="Andreopoulos B."/>
            <person name="Lipzen A."/>
            <person name="Chen C."/>
            <person name="Yanf M."/>
            <person name="Daum C."/>
            <person name="Ng V."/>
            <person name="Clum A."/>
            <person name="Steindorff A."/>
            <person name="Ohm R."/>
            <person name="Martin F."/>
            <person name="Silar P."/>
            <person name="Natvig D."/>
            <person name="Lalanne C."/>
            <person name="Gautier V."/>
            <person name="Ament-Velasquez S.L."/>
            <person name="Kruys A."/>
            <person name="Hutchinson M.I."/>
            <person name="Powell A.J."/>
            <person name="Barry K."/>
            <person name="Miller A.N."/>
            <person name="Grigoriev I.V."/>
            <person name="Debuchy R."/>
            <person name="Gladieux P."/>
            <person name="Thoren M.H."/>
            <person name="Johannesson H."/>
        </authorList>
    </citation>
    <scope>NUCLEOTIDE SEQUENCE</scope>
    <source>
        <strain evidence="3">CBS 168.71</strain>
    </source>
</reference>
<reference evidence="3" key="1">
    <citation type="journal article" date="2023" name="Mol. Phylogenet. Evol.">
        <title>Genome-scale phylogeny and comparative genomics of the fungal order Sordariales.</title>
        <authorList>
            <person name="Hensen N."/>
            <person name="Bonometti L."/>
            <person name="Westerberg I."/>
            <person name="Brannstrom I.O."/>
            <person name="Guillou S."/>
            <person name="Cros-Aarteil S."/>
            <person name="Calhoun S."/>
            <person name="Haridas S."/>
            <person name="Kuo A."/>
            <person name="Mondo S."/>
            <person name="Pangilinan J."/>
            <person name="Riley R."/>
            <person name="LaButti K."/>
            <person name="Andreopoulos B."/>
            <person name="Lipzen A."/>
            <person name="Chen C."/>
            <person name="Yan M."/>
            <person name="Daum C."/>
            <person name="Ng V."/>
            <person name="Clum A."/>
            <person name="Steindorff A."/>
            <person name="Ohm R.A."/>
            <person name="Martin F."/>
            <person name="Silar P."/>
            <person name="Natvig D.O."/>
            <person name="Lalanne C."/>
            <person name="Gautier V."/>
            <person name="Ament-Velasquez S.L."/>
            <person name="Kruys A."/>
            <person name="Hutchinson M.I."/>
            <person name="Powell A.J."/>
            <person name="Barry K."/>
            <person name="Miller A.N."/>
            <person name="Grigoriev I.V."/>
            <person name="Debuchy R."/>
            <person name="Gladieux P."/>
            <person name="Hiltunen Thoren M."/>
            <person name="Johannesson H."/>
        </authorList>
    </citation>
    <scope>NUCLEOTIDE SEQUENCE</scope>
    <source>
        <strain evidence="3">CBS 168.71</strain>
    </source>
</reference>
<comment type="caution">
    <text evidence="3">The sequence shown here is derived from an EMBL/GenBank/DDBJ whole genome shotgun (WGS) entry which is preliminary data.</text>
</comment>
<proteinExistence type="predicted"/>
<evidence type="ECO:0000313" key="4">
    <source>
        <dbReference type="Proteomes" id="UP001278766"/>
    </source>
</evidence>
<evidence type="ECO:0000256" key="1">
    <source>
        <dbReference type="SAM" id="MobiDB-lite"/>
    </source>
</evidence>
<name>A0AAE0HPS5_9PEZI</name>
<sequence length="120" mass="12818">MKRHSGDLSFLHVVMLCWTRTSAASQRTYPLVCACLLDVVVVSLGGIGGMGDGEPVEPRSNAENSRRPIRSGAGPLSTNRRGAGTWVPLFARPPPGLAEIDCFGRRSAEASFSIVTHSHT</sequence>
<accession>A0AAE0HPS5</accession>